<evidence type="ECO:0000259" key="1">
    <source>
        <dbReference type="Pfam" id="PF17921"/>
    </source>
</evidence>
<dbReference type="Gene3D" id="1.10.340.70">
    <property type="match status" value="1"/>
</dbReference>
<sequence>MSTIPEVATPQIVVMKESNYPITTPTKQQAIYHLEFLTFPLIANDSMDLITLQQWVAEGAKEADSGSGVLATKIKIDHEEYEQLKQYIETNNLPQGLDLAKQAKISSKSRFFEIKNRFLYKKDRRSQSHGRLLKVTKKDKVETILYLIHNHSANSYFGTDDMFGKVKELYYWPQMYECIHTKLAVSEDRYKYSGTFATNCSEELLYSRCY</sequence>
<dbReference type="AlphaFoldDB" id="A0A9N9EJ84"/>
<protein>
    <submittedName>
        <fullName evidence="2">13353_t:CDS:1</fullName>
    </submittedName>
</protein>
<proteinExistence type="predicted"/>
<gene>
    <name evidence="2" type="ORF">DERYTH_LOCUS11725</name>
</gene>
<keyword evidence="3" id="KW-1185">Reference proteome</keyword>
<reference evidence="2" key="1">
    <citation type="submission" date="2021-06" db="EMBL/GenBank/DDBJ databases">
        <authorList>
            <person name="Kallberg Y."/>
            <person name="Tangrot J."/>
            <person name="Rosling A."/>
        </authorList>
    </citation>
    <scope>NUCLEOTIDE SEQUENCE</scope>
    <source>
        <strain evidence="2">MA453B</strain>
    </source>
</reference>
<evidence type="ECO:0000313" key="3">
    <source>
        <dbReference type="Proteomes" id="UP000789405"/>
    </source>
</evidence>
<organism evidence="2 3">
    <name type="scientific">Dentiscutata erythropus</name>
    <dbReference type="NCBI Taxonomy" id="1348616"/>
    <lineage>
        <taxon>Eukaryota</taxon>
        <taxon>Fungi</taxon>
        <taxon>Fungi incertae sedis</taxon>
        <taxon>Mucoromycota</taxon>
        <taxon>Glomeromycotina</taxon>
        <taxon>Glomeromycetes</taxon>
        <taxon>Diversisporales</taxon>
        <taxon>Gigasporaceae</taxon>
        <taxon>Dentiscutata</taxon>
    </lineage>
</organism>
<name>A0A9N9EJ84_9GLOM</name>
<accession>A0A9N9EJ84</accession>
<comment type="caution">
    <text evidence="2">The sequence shown here is derived from an EMBL/GenBank/DDBJ whole genome shotgun (WGS) entry which is preliminary data.</text>
</comment>
<dbReference type="OrthoDB" id="2418516at2759"/>
<dbReference type="Proteomes" id="UP000789405">
    <property type="component" value="Unassembled WGS sequence"/>
</dbReference>
<evidence type="ECO:0000313" key="2">
    <source>
        <dbReference type="EMBL" id="CAG8679672.1"/>
    </source>
</evidence>
<dbReference type="EMBL" id="CAJVPY010007382">
    <property type="protein sequence ID" value="CAG8679672.1"/>
    <property type="molecule type" value="Genomic_DNA"/>
</dbReference>
<feature type="domain" description="Integrase zinc-binding" evidence="1">
    <location>
        <begin position="138"/>
        <end position="180"/>
    </location>
</feature>
<dbReference type="Pfam" id="PF17921">
    <property type="entry name" value="Integrase_H2C2"/>
    <property type="match status" value="1"/>
</dbReference>
<dbReference type="InterPro" id="IPR041588">
    <property type="entry name" value="Integrase_H2C2"/>
</dbReference>